<name>A0A0E9T174_ANGAN</name>
<reference evidence="2" key="2">
    <citation type="journal article" date="2015" name="Fish Shellfish Immunol.">
        <title>Early steps in the European eel (Anguilla anguilla)-Vibrio vulnificus interaction in the gills: Role of the RtxA13 toxin.</title>
        <authorList>
            <person name="Callol A."/>
            <person name="Pajuelo D."/>
            <person name="Ebbesson L."/>
            <person name="Teles M."/>
            <person name="MacKenzie S."/>
            <person name="Amaro C."/>
        </authorList>
    </citation>
    <scope>NUCLEOTIDE SEQUENCE</scope>
</reference>
<evidence type="ECO:0000313" key="2">
    <source>
        <dbReference type="EMBL" id="JAH46493.1"/>
    </source>
</evidence>
<dbReference type="EMBL" id="GBXM01062084">
    <property type="protein sequence ID" value="JAH46493.1"/>
    <property type="molecule type" value="Transcribed_RNA"/>
</dbReference>
<keyword evidence="1" id="KW-1133">Transmembrane helix</keyword>
<protein>
    <submittedName>
        <fullName evidence="2">Uncharacterized protein</fullName>
    </submittedName>
</protein>
<sequence length="40" mass="5109">MQIPNCYFLKKHFARWRKDHRRCYVPVPFAFIYYLFLLKV</sequence>
<feature type="transmembrane region" description="Helical" evidence="1">
    <location>
        <begin position="21"/>
        <end position="38"/>
    </location>
</feature>
<keyword evidence="1" id="KW-0472">Membrane</keyword>
<organism evidence="2">
    <name type="scientific">Anguilla anguilla</name>
    <name type="common">European freshwater eel</name>
    <name type="synonym">Muraena anguilla</name>
    <dbReference type="NCBI Taxonomy" id="7936"/>
    <lineage>
        <taxon>Eukaryota</taxon>
        <taxon>Metazoa</taxon>
        <taxon>Chordata</taxon>
        <taxon>Craniata</taxon>
        <taxon>Vertebrata</taxon>
        <taxon>Euteleostomi</taxon>
        <taxon>Actinopterygii</taxon>
        <taxon>Neopterygii</taxon>
        <taxon>Teleostei</taxon>
        <taxon>Anguilliformes</taxon>
        <taxon>Anguillidae</taxon>
        <taxon>Anguilla</taxon>
    </lineage>
</organism>
<keyword evidence="1" id="KW-0812">Transmembrane</keyword>
<dbReference type="AlphaFoldDB" id="A0A0E9T174"/>
<proteinExistence type="predicted"/>
<evidence type="ECO:0000256" key="1">
    <source>
        <dbReference type="SAM" id="Phobius"/>
    </source>
</evidence>
<accession>A0A0E9T174</accession>
<reference evidence="2" key="1">
    <citation type="submission" date="2014-11" db="EMBL/GenBank/DDBJ databases">
        <authorList>
            <person name="Amaro Gonzalez C."/>
        </authorList>
    </citation>
    <scope>NUCLEOTIDE SEQUENCE</scope>
</reference>